<evidence type="ECO:0000313" key="7">
    <source>
        <dbReference type="EMBL" id="EDO33287.1"/>
    </source>
</evidence>
<dbReference type="KEGG" id="nve:5504471"/>
<dbReference type="EC" id="5.6.2.4" evidence="5"/>
<dbReference type="InParanoid" id="A7SSN3"/>
<evidence type="ECO:0000256" key="3">
    <source>
        <dbReference type="ARBA" id="ARBA00022806"/>
    </source>
</evidence>
<dbReference type="PANTHER" id="PTHR13710">
    <property type="entry name" value="DNA HELICASE RECQ FAMILY MEMBER"/>
    <property type="match status" value="1"/>
</dbReference>
<protein>
    <recommendedName>
        <fullName evidence="5">DNA 3'-5' helicase</fullName>
        <ecNumber evidence="5">5.6.2.4</ecNumber>
    </recommendedName>
</protein>
<feature type="domain" description="Helicase C-terminal" evidence="6">
    <location>
        <begin position="53"/>
        <end position="181"/>
    </location>
</feature>
<dbReference type="PhylomeDB" id="A7SSN3"/>
<keyword evidence="8" id="KW-1185">Reference proteome</keyword>
<dbReference type="Pfam" id="PF00271">
    <property type="entry name" value="Helicase_C"/>
    <property type="match status" value="1"/>
</dbReference>
<evidence type="ECO:0000256" key="5">
    <source>
        <dbReference type="ARBA" id="ARBA00034808"/>
    </source>
</evidence>
<dbReference type="GO" id="GO:0006310">
    <property type="term" value="P:DNA recombination"/>
    <property type="evidence" value="ECO:0007669"/>
    <property type="project" value="InterPro"/>
</dbReference>
<dbReference type="SMART" id="SM00490">
    <property type="entry name" value="HELICc"/>
    <property type="match status" value="1"/>
</dbReference>
<dbReference type="Proteomes" id="UP000001593">
    <property type="component" value="Unassembled WGS sequence"/>
</dbReference>
<evidence type="ECO:0000313" key="8">
    <source>
        <dbReference type="Proteomes" id="UP000001593"/>
    </source>
</evidence>
<organism evidence="7 8">
    <name type="scientific">Nematostella vectensis</name>
    <name type="common">Starlet sea anemone</name>
    <dbReference type="NCBI Taxonomy" id="45351"/>
    <lineage>
        <taxon>Eukaryota</taxon>
        <taxon>Metazoa</taxon>
        <taxon>Cnidaria</taxon>
        <taxon>Anthozoa</taxon>
        <taxon>Hexacorallia</taxon>
        <taxon>Actiniaria</taxon>
        <taxon>Edwardsiidae</taxon>
        <taxon>Nematostella</taxon>
    </lineage>
</organism>
<evidence type="ECO:0000256" key="4">
    <source>
        <dbReference type="ARBA" id="ARBA00034617"/>
    </source>
</evidence>
<dbReference type="PANTHER" id="PTHR13710:SF120">
    <property type="entry name" value="BIFUNCTIONAL 3'-5' EXONUCLEASE_ATP-DEPENDENT HELICASE WRN"/>
    <property type="match status" value="1"/>
</dbReference>
<dbReference type="STRING" id="45351.A7SSN3"/>
<gene>
    <name evidence="7" type="ORF">NEMVEDRAFT_v1g130169</name>
</gene>
<dbReference type="HOGENOM" id="CLU_001103_9_3_1"/>
<dbReference type="Gene3D" id="3.40.50.300">
    <property type="entry name" value="P-loop containing nucleotide triphosphate hydrolases"/>
    <property type="match status" value="2"/>
</dbReference>
<dbReference type="AlphaFoldDB" id="A7SSN3"/>
<evidence type="ECO:0000256" key="1">
    <source>
        <dbReference type="ARBA" id="ARBA00005446"/>
    </source>
</evidence>
<keyword evidence="3" id="KW-0067">ATP-binding</keyword>
<evidence type="ECO:0000259" key="6">
    <source>
        <dbReference type="PROSITE" id="PS51194"/>
    </source>
</evidence>
<comment type="catalytic activity">
    <reaction evidence="4">
        <text>Couples ATP hydrolysis with the unwinding of duplex DNA by translocating in the 3'-5' direction.</text>
        <dbReference type="EC" id="5.6.2.4"/>
    </reaction>
</comment>
<dbReference type="InterPro" id="IPR027417">
    <property type="entry name" value="P-loop_NTPase"/>
</dbReference>
<sequence length="181" mass="19999">VPIVALTATATPDVRRDICLSLKLKTPSVVCTGFDRPNLYFEVHKKGDSVMEDLRPLLISDINKFSFAGPTIIYCPTKKTTEMIADALKANGILCEAYHAGMALKKRKSAHHKFIRDEIQCVVATVAFGMGIDKPDVRQIIHYGAPKDIESYSQEIGRAGRDGEPSSCYVFYKPGDFATSR</sequence>
<name>A7SSN3_NEMVE</name>
<dbReference type="SUPFAM" id="SSF52540">
    <property type="entry name" value="P-loop containing nucleoside triphosphate hydrolases"/>
    <property type="match status" value="1"/>
</dbReference>
<dbReference type="NCBIfam" id="TIGR00614">
    <property type="entry name" value="recQ_fam"/>
    <property type="match status" value="1"/>
</dbReference>
<comment type="similarity">
    <text evidence="1">Belongs to the helicase family. RecQ subfamily.</text>
</comment>
<keyword evidence="2" id="KW-0378">Hydrolase</keyword>
<feature type="non-terminal residue" evidence="7">
    <location>
        <position position="181"/>
    </location>
</feature>
<keyword evidence="3" id="KW-0347">Helicase</keyword>
<dbReference type="GO" id="GO:0043138">
    <property type="term" value="F:3'-5' DNA helicase activity"/>
    <property type="evidence" value="ECO:0007669"/>
    <property type="project" value="UniProtKB-EC"/>
</dbReference>
<dbReference type="CDD" id="cd18794">
    <property type="entry name" value="SF2_C_RecQ"/>
    <property type="match status" value="1"/>
</dbReference>
<dbReference type="GO" id="GO:0016787">
    <property type="term" value="F:hydrolase activity"/>
    <property type="evidence" value="ECO:0007669"/>
    <property type="project" value="UniProtKB-KW"/>
</dbReference>
<dbReference type="InterPro" id="IPR004589">
    <property type="entry name" value="DNA_helicase_ATP-dep_RecQ"/>
</dbReference>
<dbReference type="OMA" id="PEYMEIS"/>
<dbReference type="InterPro" id="IPR001650">
    <property type="entry name" value="Helicase_C-like"/>
</dbReference>
<dbReference type="PROSITE" id="PS51194">
    <property type="entry name" value="HELICASE_CTER"/>
    <property type="match status" value="1"/>
</dbReference>
<dbReference type="EMBL" id="DS469780">
    <property type="protein sequence ID" value="EDO33287.1"/>
    <property type="molecule type" value="Genomic_DNA"/>
</dbReference>
<evidence type="ECO:0000256" key="2">
    <source>
        <dbReference type="ARBA" id="ARBA00022801"/>
    </source>
</evidence>
<keyword evidence="3" id="KW-0547">Nucleotide-binding</keyword>
<dbReference type="eggNOG" id="KOG0351">
    <property type="taxonomic scope" value="Eukaryota"/>
</dbReference>
<reference evidence="7 8" key="1">
    <citation type="journal article" date="2007" name="Science">
        <title>Sea anemone genome reveals ancestral eumetazoan gene repertoire and genomic organization.</title>
        <authorList>
            <person name="Putnam N.H."/>
            <person name="Srivastava M."/>
            <person name="Hellsten U."/>
            <person name="Dirks B."/>
            <person name="Chapman J."/>
            <person name="Salamov A."/>
            <person name="Terry A."/>
            <person name="Shapiro H."/>
            <person name="Lindquist E."/>
            <person name="Kapitonov V.V."/>
            <person name="Jurka J."/>
            <person name="Genikhovich G."/>
            <person name="Grigoriev I.V."/>
            <person name="Lucas S.M."/>
            <person name="Steele R.E."/>
            <person name="Finnerty J.R."/>
            <person name="Technau U."/>
            <person name="Martindale M.Q."/>
            <person name="Rokhsar D.S."/>
        </authorList>
    </citation>
    <scope>NUCLEOTIDE SEQUENCE [LARGE SCALE GENOMIC DNA]</scope>
    <source>
        <strain evidence="8">CH2 X CH6</strain>
    </source>
</reference>
<accession>A7SSN3</accession>
<proteinExistence type="inferred from homology"/>